<dbReference type="OrthoDB" id="439642at2759"/>
<proteinExistence type="predicted"/>
<protein>
    <submittedName>
        <fullName evidence="1">Uncharacterized protein</fullName>
    </submittedName>
</protein>
<sequence length="1227" mass="135772">MASFWEQPEKHRRGIEALLADMPKDAVEELSTLLQEQGIEASSPQDFLSTLPTASMHAPALALVRKLRDQAVQEARKAEASSFEEWLLTGARKGMRPLFRYLKKEETNVARPFSDVAAEARPFVRLKYWAELWQAQGRPPPHFSALRQQAVAQARQLPAVTGQHMYRYIRSMPNKAPGLDGWDVPFLKALTFEEVSTLAELWRAVELDGACRVDKVHRCTIFFDLSTFYERVSHERNCFGDHAEESMILEADVDARVTELLAGASTGDKLVNTVHQIMVLFREHGLVTSMRLVPAAVGVHPKNRDGTGLNSADVHTLLSNLLEVGFVAERTHCVAIEPANEQELDWNNQLVGSCQGLLGTMKPQTLKALSLCGSHTNFALRIVADGAPHEGPESHRVTVGGHLDVALVAKVDAALAEHVQKGLNWEVLSSSIGLRWPELLQMIQAAGNATLQKSESELQVLRKTFQLIVAQQKAGIPLDFNIIKKKALSSRPACGSSFAHLYQFALYCGGVDGKFLAETEQYVRARGSTTALGDKVWEAICHEIKGSKNQAAFFRHGLLKSALTGMQMSATEVKRVFSNTSMVGKALKADGLMSELRGLVGSHVNLHDQNFVNVFAVVDSNLVAHVMGLSVHAEEKKYKALEAIVHDAVSILSGMVGVHIDSPWQGHAESIPSASASTAKPVDRLVELNADGSLKTPGAILEAMNMKVGSCIRRRKDKMECEILAIDHAVKLKSLADGRALRATIDAFVRGEWLVFTRKAEVHGIEDLVPFGPRSVHPEFATAKTIAMIHMEIHALVDTHDMHDTMAKLKLHIRPTKLLAKTAVAKGKLMLVPFSSKVLSRSSSEPMQGGVEVTLKKGCQDRRFYIAASNVMPKASEEAPDDLVGFLSPFFLVQTVEDETKANMTMVLSGTKQSDVRIPMLKNSVALTAGQELLVHKEKAARQEDPLELVVINPIASDTWIPSMDFEAADEDHQLHLSQKWVVNLKGCKTWVPKQKEVNDGTFLALSKWDRQCILAFTDRALDLRANKDGGSLNSEVWAELIAARQEVANDAIEEAFKTEDHEQEKGHKKAKVLRASSKHDFMAPPILTVHYKGHAFRVLYEGLGGNTLWVEAKEAKVKKAAKSPKKRRQLHKAFTGHFRHFGRMVILSASMAGDDEEEMALFVELDLLESFHPMKRGASYSCHLELLVFDAHAGRWGNTSSQFRWTKASGWRLVRLEVGSFKFCSL</sequence>
<reference evidence="1" key="1">
    <citation type="submission" date="2021-02" db="EMBL/GenBank/DDBJ databases">
        <authorList>
            <person name="Dougan E. K."/>
            <person name="Rhodes N."/>
            <person name="Thang M."/>
            <person name="Chan C."/>
        </authorList>
    </citation>
    <scope>NUCLEOTIDE SEQUENCE</scope>
</reference>
<comment type="caution">
    <text evidence="1">The sequence shown here is derived from an EMBL/GenBank/DDBJ whole genome shotgun (WGS) entry which is preliminary data.</text>
</comment>
<dbReference type="AlphaFoldDB" id="A0A812MKG5"/>
<evidence type="ECO:0000313" key="2">
    <source>
        <dbReference type="Proteomes" id="UP000601435"/>
    </source>
</evidence>
<dbReference type="Proteomes" id="UP000601435">
    <property type="component" value="Unassembled WGS sequence"/>
</dbReference>
<dbReference type="EMBL" id="CAJNJA010011392">
    <property type="protein sequence ID" value="CAE7271782.1"/>
    <property type="molecule type" value="Genomic_DNA"/>
</dbReference>
<name>A0A812MKG5_9DINO</name>
<evidence type="ECO:0000313" key="1">
    <source>
        <dbReference type="EMBL" id="CAE7271782.1"/>
    </source>
</evidence>
<gene>
    <name evidence="1" type="ORF">SNEC2469_LOCUS6522</name>
</gene>
<keyword evidence="2" id="KW-1185">Reference proteome</keyword>
<accession>A0A812MKG5</accession>
<organism evidence="1 2">
    <name type="scientific">Symbiodinium necroappetens</name>
    <dbReference type="NCBI Taxonomy" id="1628268"/>
    <lineage>
        <taxon>Eukaryota</taxon>
        <taxon>Sar</taxon>
        <taxon>Alveolata</taxon>
        <taxon>Dinophyceae</taxon>
        <taxon>Suessiales</taxon>
        <taxon>Symbiodiniaceae</taxon>
        <taxon>Symbiodinium</taxon>
    </lineage>
</organism>